<dbReference type="PANTHER" id="PTHR44085">
    <property type="entry name" value="SEPIAPTERIN REDUCTASE"/>
    <property type="match status" value="1"/>
</dbReference>
<dbReference type="PRINTS" id="PR00081">
    <property type="entry name" value="GDHRDH"/>
</dbReference>
<evidence type="ECO:0000256" key="4">
    <source>
        <dbReference type="ARBA" id="ARBA00022857"/>
    </source>
</evidence>
<dbReference type="GO" id="GO:0006729">
    <property type="term" value="P:tetrahydrobiopterin biosynthetic process"/>
    <property type="evidence" value="ECO:0007669"/>
    <property type="project" value="TreeGrafter"/>
</dbReference>
<comment type="caution">
    <text evidence="6">The sequence shown here is derived from an EMBL/GenBank/DDBJ whole genome shotgun (WGS) entry which is preliminary data.</text>
</comment>
<dbReference type="InterPro" id="IPR036291">
    <property type="entry name" value="NAD(P)-bd_dom_sf"/>
</dbReference>
<evidence type="ECO:0000256" key="3">
    <source>
        <dbReference type="ARBA" id="ARBA00022490"/>
    </source>
</evidence>
<dbReference type="PROSITE" id="PS00061">
    <property type="entry name" value="ADH_SHORT"/>
    <property type="match status" value="1"/>
</dbReference>
<dbReference type="PANTHER" id="PTHR44085:SF2">
    <property type="entry name" value="SEPIAPTERIN REDUCTASE"/>
    <property type="match status" value="1"/>
</dbReference>
<keyword evidence="3" id="KW-0963">Cytoplasm</keyword>
<proteinExistence type="inferred from homology"/>
<organism evidence="6 7">
    <name type="scientific">Virgibacillus oceani</name>
    <dbReference type="NCBI Taxonomy" id="1479511"/>
    <lineage>
        <taxon>Bacteria</taxon>
        <taxon>Bacillati</taxon>
        <taxon>Bacillota</taxon>
        <taxon>Bacilli</taxon>
        <taxon>Bacillales</taxon>
        <taxon>Bacillaceae</taxon>
        <taxon>Virgibacillus</taxon>
    </lineage>
</organism>
<dbReference type="EMBL" id="BMFR01000020">
    <property type="protein sequence ID" value="GGG85547.1"/>
    <property type="molecule type" value="Genomic_DNA"/>
</dbReference>
<protein>
    <submittedName>
        <fullName evidence="6">Short-chain dehydrogenase</fullName>
    </submittedName>
</protein>
<accession>A0A917HQ48</accession>
<evidence type="ECO:0000313" key="6">
    <source>
        <dbReference type="EMBL" id="GGG85547.1"/>
    </source>
</evidence>
<dbReference type="RefSeq" id="WP_188456571.1">
    <property type="nucleotide sequence ID" value="NZ_BMFR01000020.1"/>
</dbReference>
<dbReference type="AlphaFoldDB" id="A0A917HQ48"/>
<keyword evidence="7" id="KW-1185">Reference proteome</keyword>
<comment type="subcellular location">
    <subcellularLocation>
        <location evidence="1">Cytoplasm</location>
    </subcellularLocation>
</comment>
<evidence type="ECO:0000256" key="5">
    <source>
        <dbReference type="ARBA" id="ARBA00023002"/>
    </source>
</evidence>
<keyword evidence="4" id="KW-0521">NADP</keyword>
<evidence type="ECO:0000256" key="1">
    <source>
        <dbReference type="ARBA" id="ARBA00004496"/>
    </source>
</evidence>
<evidence type="ECO:0000313" key="7">
    <source>
        <dbReference type="Proteomes" id="UP000622860"/>
    </source>
</evidence>
<dbReference type="InterPro" id="IPR002347">
    <property type="entry name" value="SDR_fam"/>
</dbReference>
<dbReference type="Gene3D" id="3.40.50.720">
    <property type="entry name" value="NAD(P)-binding Rossmann-like Domain"/>
    <property type="match status" value="1"/>
</dbReference>
<gene>
    <name evidence="6" type="ORF">GCM10011398_34040</name>
</gene>
<reference evidence="6" key="2">
    <citation type="submission" date="2020-09" db="EMBL/GenBank/DDBJ databases">
        <authorList>
            <person name="Sun Q."/>
            <person name="Zhou Y."/>
        </authorList>
    </citation>
    <scope>NUCLEOTIDE SEQUENCE</scope>
    <source>
        <strain evidence="6">CGMCC 1.12754</strain>
    </source>
</reference>
<dbReference type="Proteomes" id="UP000622860">
    <property type="component" value="Unassembled WGS sequence"/>
</dbReference>
<sequence>MNYAVVTGVSRGLGESIAKLFLELGINVVGVSRQRNKKLAEIAEQNNVTFQHFRCDLGNSDNIESIAEQILKQIFVYEPSALYVVNNAASLGPIDQSMHINSSELIRHVNVNTIAPMVFTNLFLKKAHELEIPMVGVTVTSGAANRPIYGWSAYCSTKASINMYTQTAALEQDVLKTGSKVIAFNPGVMDTAMQEEIRSSSYEEFKDVDKYKNFKKSNLLKDTDAVGGVLVDILTDKGNIINGKIYDVKDYL</sequence>
<keyword evidence="5" id="KW-0560">Oxidoreductase</keyword>
<dbReference type="GO" id="GO:0004757">
    <property type="term" value="F:sepiapterin reductase (NADP+) activity"/>
    <property type="evidence" value="ECO:0007669"/>
    <property type="project" value="TreeGrafter"/>
</dbReference>
<reference evidence="6" key="1">
    <citation type="journal article" date="2014" name="Int. J. Syst. Evol. Microbiol.">
        <title>Complete genome sequence of Corynebacterium casei LMG S-19264T (=DSM 44701T), isolated from a smear-ripened cheese.</title>
        <authorList>
            <consortium name="US DOE Joint Genome Institute (JGI-PGF)"/>
            <person name="Walter F."/>
            <person name="Albersmeier A."/>
            <person name="Kalinowski J."/>
            <person name="Ruckert C."/>
        </authorList>
    </citation>
    <scope>NUCLEOTIDE SEQUENCE</scope>
    <source>
        <strain evidence="6">CGMCC 1.12754</strain>
    </source>
</reference>
<name>A0A917HQ48_9BACI</name>
<dbReference type="GO" id="GO:0005737">
    <property type="term" value="C:cytoplasm"/>
    <property type="evidence" value="ECO:0007669"/>
    <property type="project" value="UniProtKB-SubCell"/>
</dbReference>
<evidence type="ECO:0000256" key="2">
    <source>
        <dbReference type="ARBA" id="ARBA00006484"/>
    </source>
</evidence>
<dbReference type="SUPFAM" id="SSF51735">
    <property type="entry name" value="NAD(P)-binding Rossmann-fold domains"/>
    <property type="match status" value="1"/>
</dbReference>
<dbReference type="InterPro" id="IPR051721">
    <property type="entry name" value="Biopterin_syn/organic_redct"/>
</dbReference>
<comment type="similarity">
    <text evidence="2">Belongs to the short-chain dehydrogenases/reductases (SDR) family.</text>
</comment>
<dbReference type="InterPro" id="IPR020904">
    <property type="entry name" value="Sc_DH/Rdtase_CS"/>
</dbReference>
<dbReference type="Pfam" id="PF00106">
    <property type="entry name" value="adh_short"/>
    <property type="match status" value="1"/>
</dbReference>
<dbReference type="NCBIfam" id="NF005381">
    <property type="entry name" value="PRK06924.1"/>
    <property type="match status" value="1"/>
</dbReference>